<dbReference type="SMART" id="SM00448">
    <property type="entry name" value="REC"/>
    <property type="match status" value="1"/>
</dbReference>
<dbReference type="SUPFAM" id="SSF52172">
    <property type="entry name" value="CheY-like"/>
    <property type="match status" value="1"/>
</dbReference>
<keyword evidence="5" id="KW-0902">Two-component regulatory system</keyword>
<dbReference type="PROSITE" id="PS00041">
    <property type="entry name" value="HTH_ARAC_FAMILY_1"/>
    <property type="match status" value="1"/>
</dbReference>
<dbReference type="Pfam" id="PF00072">
    <property type="entry name" value="Response_reg"/>
    <property type="match status" value="1"/>
</dbReference>
<dbReference type="GO" id="GO:0043565">
    <property type="term" value="F:sequence-specific DNA binding"/>
    <property type="evidence" value="ECO:0007669"/>
    <property type="project" value="InterPro"/>
</dbReference>
<dbReference type="OrthoDB" id="9794370at2"/>
<dbReference type="EMBL" id="FRFD01000006">
    <property type="protein sequence ID" value="SHO49137.1"/>
    <property type="molecule type" value="Genomic_DNA"/>
</dbReference>
<dbReference type="SUPFAM" id="SSF46689">
    <property type="entry name" value="Homeodomain-like"/>
    <property type="match status" value="2"/>
</dbReference>
<evidence type="ECO:0000256" key="9">
    <source>
        <dbReference type="ARBA" id="ARBA00024867"/>
    </source>
</evidence>
<evidence type="ECO:0000313" key="13">
    <source>
        <dbReference type="EMBL" id="SHO49137.1"/>
    </source>
</evidence>
<protein>
    <recommendedName>
        <fullName evidence="2">Stage 0 sporulation protein A homolog</fullName>
    </recommendedName>
</protein>
<dbReference type="Pfam" id="PF12833">
    <property type="entry name" value="HTH_18"/>
    <property type="match status" value="1"/>
</dbReference>
<dbReference type="AlphaFoldDB" id="A0A1M7Y940"/>
<proteinExistence type="predicted"/>
<dbReference type="PRINTS" id="PR00032">
    <property type="entry name" value="HTHARAC"/>
</dbReference>
<comment type="function">
    <text evidence="9">May play the central regulatory role in sporulation. It may be an element of the effector pathway responsible for the activation of sporulation genes in response to nutritional stress. Spo0A may act in concert with spo0H (a sigma factor) to control the expression of some genes that are critical to the sporulation process.</text>
</comment>
<keyword evidence="4 10" id="KW-0597">Phosphoprotein</keyword>
<dbReference type="InterPro" id="IPR020449">
    <property type="entry name" value="Tscrpt_reg_AraC-type_HTH"/>
</dbReference>
<keyword evidence="7" id="KW-0238">DNA-binding</keyword>
<evidence type="ECO:0000259" key="11">
    <source>
        <dbReference type="PROSITE" id="PS01124"/>
    </source>
</evidence>
<sequence length="528" mass="61027">MLKEVYNLKIFIVDDDQIIRLGLRKTIEKSELNCTIVGEASDGELALEEIKKNEDIDLVITDIRMPVMDGLELIREIRKFNSVVRIIVLSGFDDFKYVRNAFMDGAVDYILKPINKSDFLALLQKLKADIAKDMKDKGIVEEYHNVYQEKIINKLLHGKFKTEEEMAEAAARISLPLTGNFGIMVLRTDNWYKENAEKLPAEGIMEQAFIKITNLFRLDQNNKYYAYIAHDSIAVFIESKANAVEKELYYKYHSFFLNTPPEEGMSFTLGTSRRFSMLAEAGKAFAEAVTAAEARFYLGKGNLIFYDELSLPCKDIAITSEELMKGLADALDLCDYIKVKDETEKIFHELMGADPVEFRLRIKMVLELLLFQVKDFKEAMSLNETEYEYAIQYVNTSEELKNKLLFLFRGAIQSMKQERERRSKKRIEMAKKYIDKHYMESITLNDVAEHVELNPSYFSSLFKKETGFNFTDYLLDTRIEMAKNLLLNPTVKVYEIGCKVGYEDAVSFGRAFKKKIGMSPKEYRKIIS</sequence>
<dbReference type="STRING" id="1121345.SAMN02745217_02141"/>
<dbReference type="Gene3D" id="1.10.10.60">
    <property type="entry name" value="Homeodomain-like"/>
    <property type="match status" value="2"/>
</dbReference>
<keyword evidence="6" id="KW-0805">Transcription regulation</keyword>
<evidence type="ECO:0000256" key="6">
    <source>
        <dbReference type="ARBA" id="ARBA00023015"/>
    </source>
</evidence>
<organism evidence="13 14">
    <name type="scientific">Anaerocolumna xylanovorans DSM 12503</name>
    <dbReference type="NCBI Taxonomy" id="1121345"/>
    <lineage>
        <taxon>Bacteria</taxon>
        <taxon>Bacillati</taxon>
        <taxon>Bacillota</taxon>
        <taxon>Clostridia</taxon>
        <taxon>Lachnospirales</taxon>
        <taxon>Lachnospiraceae</taxon>
        <taxon>Anaerocolumna</taxon>
    </lineage>
</organism>
<evidence type="ECO:0000256" key="2">
    <source>
        <dbReference type="ARBA" id="ARBA00018672"/>
    </source>
</evidence>
<evidence type="ECO:0000256" key="8">
    <source>
        <dbReference type="ARBA" id="ARBA00023163"/>
    </source>
</evidence>
<dbReference type="GO" id="GO:0005737">
    <property type="term" value="C:cytoplasm"/>
    <property type="evidence" value="ECO:0007669"/>
    <property type="project" value="UniProtKB-SubCell"/>
</dbReference>
<dbReference type="Gene3D" id="3.40.50.2300">
    <property type="match status" value="1"/>
</dbReference>
<evidence type="ECO:0000256" key="7">
    <source>
        <dbReference type="ARBA" id="ARBA00023125"/>
    </source>
</evidence>
<dbReference type="GO" id="GO:0003700">
    <property type="term" value="F:DNA-binding transcription factor activity"/>
    <property type="evidence" value="ECO:0007669"/>
    <property type="project" value="InterPro"/>
</dbReference>
<dbReference type="InterPro" id="IPR018062">
    <property type="entry name" value="HTH_AraC-typ_CS"/>
</dbReference>
<dbReference type="Proteomes" id="UP000184612">
    <property type="component" value="Unassembled WGS sequence"/>
</dbReference>
<dbReference type="PROSITE" id="PS50110">
    <property type="entry name" value="RESPONSE_REGULATORY"/>
    <property type="match status" value="1"/>
</dbReference>
<dbReference type="InterPro" id="IPR051552">
    <property type="entry name" value="HptR"/>
</dbReference>
<accession>A0A1M7Y940</accession>
<keyword evidence="3" id="KW-0963">Cytoplasm</keyword>
<dbReference type="PROSITE" id="PS01124">
    <property type="entry name" value="HTH_ARAC_FAMILY_2"/>
    <property type="match status" value="1"/>
</dbReference>
<dbReference type="InterPro" id="IPR001789">
    <property type="entry name" value="Sig_transdc_resp-reg_receiver"/>
</dbReference>
<evidence type="ECO:0000259" key="12">
    <source>
        <dbReference type="PROSITE" id="PS50110"/>
    </source>
</evidence>
<dbReference type="InterPro" id="IPR011006">
    <property type="entry name" value="CheY-like_superfamily"/>
</dbReference>
<name>A0A1M7Y940_9FIRM</name>
<comment type="subcellular location">
    <subcellularLocation>
        <location evidence="1">Cytoplasm</location>
    </subcellularLocation>
</comment>
<feature type="domain" description="Response regulatory" evidence="12">
    <location>
        <begin position="9"/>
        <end position="127"/>
    </location>
</feature>
<dbReference type="InterPro" id="IPR009057">
    <property type="entry name" value="Homeodomain-like_sf"/>
</dbReference>
<reference evidence="13 14" key="1">
    <citation type="submission" date="2016-12" db="EMBL/GenBank/DDBJ databases">
        <authorList>
            <person name="Song W.-J."/>
            <person name="Kurnit D.M."/>
        </authorList>
    </citation>
    <scope>NUCLEOTIDE SEQUENCE [LARGE SCALE GENOMIC DNA]</scope>
    <source>
        <strain evidence="13 14">DSM 12503</strain>
    </source>
</reference>
<dbReference type="GO" id="GO:0000160">
    <property type="term" value="P:phosphorelay signal transduction system"/>
    <property type="evidence" value="ECO:0007669"/>
    <property type="project" value="UniProtKB-KW"/>
</dbReference>
<feature type="modified residue" description="4-aspartylphosphate" evidence="10">
    <location>
        <position position="62"/>
    </location>
</feature>
<evidence type="ECO:0000256" key="5">
    <source>
        <dbReference type="ARBA" id="ARBA00023012"/>
    </source>
</evidence>
<dbReference type="SMART" id="SM00342">
    <property type="entry name" value="HTH_ARAC"/>
    <property type="match status" value="1"/>
</dbReference>
<gene>
    <name evidence="13" type="ORF">SAMN02745217_02141</name>
</gene>
<evidence type="ECO:0000256" key="1">
    <source>
        <dbReference type="ARBA" id="ARBA00004496"/>
    </source>
</evidence>
<keyword evidence="14" id="KW-1185">Reference proteome</keyword>
<evidence type="ECO:0000256" key="3">
    <source>
        <dbReference type="ARBA" id="ARBA00022490"/>
    </source>
</evidence>
<evidence type="ECO:0000256" key="10">
    <source>
        <dbReference type="PROSITE-ProRule" id="PRU00169"/>
    </source>
</evidence>
<dbReference type="PANTHER" id="PTHR42713:SF3">
    <property type="entry name" value="TRANSCRIPTIONAL REGULATORY PROTEIN HPTR"/>
    <property type="match status" value="1"/>
</dbReference>
<evidence type="ECO:0000256" key="4">
    <source>
        <dbReference type="ARBA" id="ARBA00022553"/>
    </source>
</evidence>
<dbReference type="InterPro" id="IPR018060">
    <property type="entry name" value="HTH_AraC"/>
</dbReference>
<evidence type="ECO:0000313" key="14">
    <source>
        <dbReference type="Proteomes" id="UP000184612"/>
    </source>
</evidence>
<dbReference type="CDD" id="cd17536">
    <property type="entry name" value="REC_YesN-like"/>
    <property type="match status" value="1"/>
</dbReference>
<keyword evidence="8" id="KW-0804">Transcription</keyword>
<dbReference type="PANTHER" id="PTHR42713">
    <property type="entry name" value="HISTIDINE KINASE-RELATED"/>
    <property type="match status" value="1"/>
</dbReference>
<feature type="domain" description="HTH araC/xylS-type" evidence="11">
    <location>
        <begin position="428"/>
        <end position="526"/>
    </location>
</feature>